<dbReference type="RefSeq" id="WP_125672455.1">
    <property type="nucleotide sequence ID" value="NZ_RCOS01000146.1"/>
</dbReference>
<dbReference type="InterPro" id="IPR003331">
    <property type="entry name" value="UDP_GlcNAc_Epimerase_2_dom"/>
</dbReference>
<dbReference type="Gene3D" id="3.40.50.2000">
    <property type="entry name" value="Glycogen Phosphorylase B"/>
    <property type="match status" value="2"/>
</dbReference>
<dbReference type="SUPFAM" id="SSF53756">
    <property type="entry name" value="UDP-Glycosyltransferase/glycogen phosphorylase"/>
    <property type="match status" value="1"/>
</dbReference>
<dbReference type="EC" id="5.1.3.14" evidence="2"/>
<organism evidence="2 4">
    <name type="scientific">Candidatus Methanodesulfokora washburnensis</name>
    <dbReference type="NCBI Taxonomy" id="2478471"/>
    <lineage>
        <taxon>Archaea</taxon>
        <taxon>Thermoproteota</taxon>
        <taxon>Candidatus Korarchaeia</taxon>
        <taxon>Candidatus Korarchaeia incertae sedis</taxon>
        <taxon>Candidatus Methanodesulfokora</taxon>
    </lineage>
</organism>
<dbReference type="EMBL" id="RXII01000105">
    <property type="protein sequence ID" value="RZN59448.1"/>
    <property type="molecule type" value="Genomic_DNA"/>
</dbReference>
<dbReference type="EMBL" id="RCOS01000146">
    <property type="protein sequence ID" value="RSN72617.1"/>
    <property type="molecule type" value="Genomic_DNA"/>
</dbReference>
<dbReference type="InterPro" id="IPR029767">
    <property type="entry name" value="WecB-like"/>
</dbReference>
<evidence type="ECO:0000313" key="2">
    <source>
        <dbReference type="EMBL" id="RSN72617.1"/>
    </source>
</evidence>
<dbReference type="Proteomes" id="UP000277582">
    <property type="component" value="Unassembled WGS sequence"/>
</dbReference>
<evidence type="ECO:0000313" key="5">
    <source>
        <dbReference type="Proteomes" id="UP000316217"/>
    </source>
</evidence>
<keyword evidence="4" id="KW-1185">Reference proteome</keyword>
<dbReference type="Proteomes" id="UP000316217">
    <property type="component" value="Unassembled WGS sequence"/>
</dbReference>
<name>A0A3R9PCJ7_9CREN</name>
<dbReference type="AlphaFoldDB" id="A0A3R9PCJ7"/>
<accession>A0A3R9PCJ7</accession>
<feature type="domain" description="UDP-N-acetylglucosamine 2-epimerase" evidence="1">
    <location>
        <begin position="27"/>
        <end position="360"/>
    </location>
</feature>
<reference evidence="3 5" key="2">
    <citation type="journal article" date="2019" name="Nat. Microbiol.">
        <title>Wide diversity of methane and short-chain alkane metabolisms in uncultured archaea.</title>
        <authorList>
            <person name="Borrel G."/>
            <person name="Adam P.S."/>
            <person name="McKay L.J."/>
            <person name="Chen L.X."/>
            <person name="Sierra-Garcia I.N."/>
            <person name="Sieber C.M."/>
            <person name="Letourneur Q."/>
            <person name="Ghozlane A."/>
            <person name="Andersen G.L."/>
            <person name="Li W.J."/>
            <person name="Hallam S.J."/>
            <person name="Muyzer G."/>
            <person name="de Oliveira V.M."/>
            <person name="Inskeep W.P."/>
            <person name="Banfield J.F."/>
            <person name="Gribaldo S."/>
        </authorList>
    </citation>
    <scope>NUCLEOTIDE SEQUENCE [LARGE SCALE GENOMIC DNA]</scope>
    <source>
        <strain evidence="3">NM4</strain>
    </source>
</reference>
<dbReference type="Pfam" id="PF02350">
    <property type="entry name" value="Epimerase_2"/>
    <property type="match status" value="1"/>
</dbReference>
<evidence type="ECO:0000313" key="4">
    <source>
        <dbReference type="Proteomes" id="UP000277582"/>
    </source>
</evidence>
<reference evidence="2 4" key="1">
    <citation type="submission" date="2018-10" db="EMBL/GenBank/DDBJ databases">
        <title>Co-occurring genomic capacity for anaerobic methane metabolism and dissimilatory sulfite reduction discovered in the Korarchaeota.</title>
        <authorList>
            <person name="Mckay L.J."/>
            <person name="Dlakic M."/>
            <person name="Fields M.W."/>
            <person name="Delmont T.O."/>
            <person name="Eren A.M."/>
            <person name="Jay Z.J."/>
            <person name="Klingelsmith K.B."/>
            <person name="Rusch D.B."/>
            <person name="Inskeep W.P."/>
        </authorList>
    </citation>
    <scope>NUCLEOTIDE SEQUENCE [LARGE SCALE GENOMIC DNA]</scope>
    <source>
        <strain evidence="2 4">MDKW</strain>
    </source>
</reference>
<gene>
    <name evidence="2" type="ORF">D6D85_13410</name>
    <name evidence="3" type="ORF">EF810_06845</name>
</gene>
<dbReference type="CDD" id="cd03786">
    <property type="entry name" value="GTB_UDP-GlcNAc_2-Epimerase"/>
    <property type="match status" value="1"/>
</dbReference>
<dbReference type="GO" id="GO:0008761">
    <property type="term" value="F:UDP-N-acetylglucosamine 2-epimerase activity"/>
    <property type="evidence" value="ECO:0007669"/>
    <property type="project" value="UniProtKB-EC"/>
</dbReference>
<dbReference type="PANTHER" id="PTHR43174:SF1">
    <property type="entry name" value="UDP-N-ACETYLGLUCOSAMINE 2-EPIMERASE"/>
    <property type="match status" value="1"/>
</dbReference>
<proteinExistence type="predicted"/>
<sequence length="453" mass="50654">MKGKIVIITGTRPEIIKMAPIIHCFREVENLDLYLVHTGQHTDWNMSRVFIEEFELPEPYAYLNINTETQIKQIANILIGLEPILDEIAPDAVMAVGDTNSVLSAAIAANKIGIPFIHVEAGLRSFDMTMPEEVNRIIADHISSLNFPPTNRAASNLLMEGYPHEDIYVVGNPVIDSLIRMKDKAERSGILEDIEASKKPIITVTVHRRENLSRKERMMGIVDGIISLDLGTVVWPVHPHTLSILEKYGLLDKLKEKDNIIMTEPLGYIDFIGLMMRSSVIVTDSGGIQEESTFLGIPCVVVRNNTERPEALETGLSVLAGTDPKRIKYEVIRMSKIGVRPIVENNPFGDGKASIRIVDITLSYLRKGFSQRCETFQEHGPIYAALIANEMLSGRRISEVESTYGVKVISLFKKDGLIDLVRDMREIRQGEMLLVSGERSKISRLLESGSHKV</sequence>
<protein>
    <submittedName>
        <fullName evidence="2">UDP-N-acetylglucosamine 2-epimerase (Non-hydrolyzing)</fullName>
        <ecNumber evidence="2">5.1.3.14</ecNumber>
    </submittedName>
</protein>
<keyword evidence="2" id="KW-0413">Isomerase</keyword>
<evidence type="ECO:0000313" key="3">
    <source>
        <dbReference type="EMBL" id="RZN59448.1"/>
    </source>
</evidence>
<dbReference type="OrthoDB" id="7018at2157"/>
<dbReference type="NCBIfam" id="TIGR00236">
    <property type="entry name" value="wecB"/>
    <property type="match status" value="1"/>
</dbReference>
<comment type="caution">
    <text evidence="2">The sequence shown here is derived from an EMBL/GenBank/DDBJ whole genome shotgun (WGS) entry which is preliminary data.</text>
</comment>
<evidence type="ECO:0000259" key="1">
    <source>
        <dbReference type="Pfam" id="PF02350"/>
    </source>
</evidence>
<dbReference type="PANTHER" id="PTHR43174">
    <property type="entry name" value="UDP-N-ACETYLGLUCOSAMINE 2-EPIMERASE"/>
    <property type="match status" value="1"/>
</dbReference>